<proteinExistence type="predicted"/>
<evidence type="ECO:0000313" key="3">
    <source>
        <dbReference type="Proteomes" id="UP001623232"/>
    </source>
</evidence>
<accession>A0ABZ2XQB0</accession>
<evidence type="ECO:0000313" key="2">
    <source>
        <dbReference type="EMBL" id="WZK87577.1"/>
    </source>
</evidence>
<keyword evidence="1" id="KW-0732">Signal</keyword>
<feature type="chain" id="PRO_5046646068" evidence="1">
    <location>
        <begin position="25"/>
        <end position="139"/>
    </location>
</feature>
<name>A0ABZ2XQB0_9RHOB</name>
<protein>
    <submittedName>
        <fullName evidence="2">Uncharacterized protein</fullName>
    </submittedName>
</protein>
<evidence type="ECO:0000256" key="1">
    <source>
        <dbReference type="SAM" id="SignalP"/>
    </source>
</evidence>
<gene>
    <name evidence="2" type="ORF">QEZ52_13265</name>
</gene>
<organism evidence="2 3">
    <name type="scientific">Aliisedimentitalea scapharcae</name>
    <dbReference type="NCBI Taxonomy" id="1524259"/>
    <lineage>
        <taxon>Bacteria</taxon>
        <taxon>Pseudomonadati</taxon>
        <taxon>Pseudomonadota</taxon>
        <taxon>Alphaproteobacteria</taxon>
        <taxon>Rhodobacterales</taxon>
        <taxon>Roseobacteraceae</taxon>
        <taxon>Aliisedimentitalea</taxon>
    </lineage>
</organism>
<sequence length="139" mass="15071">MIAQVLRVFSVGLIGMTMATSASAFSTRDGARVNQVNDVVFEVIGRSTASSAQQFWCAASEYARRALNAGWTDRVYLVQGRGQSVTTNRRSAVQFTMSPQAAGITPIENNSVRLNSLKPGESMSVQQANLYCSAIPDRF</sequence>
<keyword evidence="3" id="KW-1185">Reference proteome</keyword>
<dbReference type="RefSeq" id="WP_406644843.1">
    <property type="nucleotide sequence ID" value="NZ_CP123584.1"/>
</dbReference>
<reference evidence="2 3" key="1">
    <citation type="submission" date="2023-04" db="EMBL/GenBank/DDBJ databases">
        <title>Complete genome sequence of Alisedimentitalea scapharcae.</title>
        <authorList>
            <person name="Rong J.-C."/>
            <person name="Yi M.-L."/>
            <person name="Zhao Q."/>
        </authorList>
    </citation>
    <scope>NUCLEOTIDE SEQUENCE [LARGE SCALE GENOMIC DNA]</scope>
    <source>
        <strain evidence="2 3">KCTC 42119</strain>
    </source>
</reference>
<dbReference type="Proteomes" id="UP001623232">
    <property type="component" value="Chromosome"/>
</dbReference>
<feature type="signal peptide" evidence="1">
    <location>
        <begin position="1"/>
        <end position="24"/>
    </location>
</feature>
<dbReference type="EMBL" id="CP123584">
    <property type="protein sequence ID" value="WZK87577.1"/>
    <property type="molecule type" value="Genomic_DNA"/>
</dbReference>